<feature type="region of interest" description="Disordered" evidence="1">
    <location>
        <begin position="242"/>
        <end position="287"/>
    </location>
</feature>
<sequence>MASHQPKLPYVRQRSHSTSSISRRQHEDVAVPQREWKPIVTSTNTCTQGFTSLGPNLGPRVDIQRADYENLPRKNSDSTPDLLLAEYIHSRLYLELPLYQASRDIHSLLGVSPALSPHHQQSSAFSDSSSNYSQTSLGSDGFESRPTSWMTDYRRSLVRMEGEAIEDGLPARSLFRPSSNRSSFQPLRSPQPPSSPRRLASESVRLPGRPPGPVSSFSSEVTSLPEILNISKEDHDRIVRRYGNKPLPESPKSPKAPKHHRNLTIRASDSEGRGKVHWSSSIPRRTSSLISEAKESFSRGIDEISSPISSRFSGVFQSPKWNSSENVISTPRELNTPLHPYPDISPATQNIFFPQDPPTPLITPHPDSPQNPLSAISEASPHRATHSNTPRRPFNSSKKFGWNARHPLKSPHPSQSFRSSKHQQYSQTHTSSFQDSSSHSPGGKFKDLTSTIKNMGSNKGRHAHHRPQSFPEGTIPPPCAKHPFSSTPSTPSHRPLPHSDSLPHTPSLLATQTGTPKSPSPSSTPLSTITTQFRDLLSLKTKEERKAEEDKRIEKQREEFRREILRKGVTVIGPLVQNPGTQHLGLLGRVSPPEFHGVGRGEI</sequence>
<protein>
    <submittedName>
        <fullName evidence="2">Uncharacterized protein</fullName>
    </submittedName>
</protein>
<evidence type="ECO:0000313" key="3">
    <source>
        <dbReference type="Proteomes" id="UP000824998"/>
    </source>
</evidence>
<feature type="compositionally biased region" description="Polar residues" evidence="1">
    <location>
        <begin position="448"/>
        <end position="457"/>
    </location>
</feature>
<feature type="compositionally biased region" description="Pro residues" evidence="1">
    <location>
        <begin position="355"/>
        <end position="369"/>
    </location>
</feature>
<feature type="compositionally biased region" description="Low complexity" evidence="1">
    <location>
        <begin position="426"/>
        <end position="440"/>
    </location>
</feature>
<accession>A0A9P7YRX9</accession>
<proteinExistence type="predicted"/>
<reference evidence="2" key="1">
    <citation type="journal article" date="2021" name="IMA Fungus">
        <title>Genomic characterization of three marine fungi, including Emericellopsis atlantica sp. nov. with signatures of a generalist lifestyle and marine biomass degradation.</title>
        <authorList>
            <person name="Hagestad O.C."/>
            <person name="Hou L."/>
            <person name="Andersen J.H."/>
            <person name="Hansen E.H."/>
            <person name="Altermark B."/>
            <person name="Li C."/>
            <person name="Kuhnert E."/>
            <person name="Cox R.J."/>
            <person name="Crous P.W."/>
            <person name="Spatafora J.W."/>
            <person name="Lail K."/>
            <person name="Amirebrahimi M."/>
            <person name="Lipzen A."/>
            <person name="Pangilinan J."/>
            <person name="Andreopoulos W."/>
            <person name="Hayes R.D."/>
            <person name="Ng V."/>
            <person name="Grigoriev I.V."/>
            <person name="Jackson S.A."/>
            <person name="Sutton T.D.S."/>
            <person name="Dobson A.D.W."/>
            <person name="Rama T."/>
        </authorList>
    </citation>
    <scope>NUCLEOTIDE SEQUENCE</scope>
    <source>
        <strain evidence="2">TRa018bII</strain>
    </source>
</reference>
<name>A0A9P7YRX9_9HELO</name>
<feature type="compositionally biased region" description="Polar residues" evidence="1">
    <location>
        <begin position="386"/>
        <end position="398"/>
    </location>
</feature>
<feature type="region of interest" description="Disordered" evidence="1">
    <location>
        <begin position="1"/>
        <end position="30"/>
    </location>
</feature>
<dbReference type="AlphaFoldDB" id="A0A9P7YRX9"/>
<gene>
    <name evidence="2" type="ORF">BJ875DRAFT_492371</name>
</gene>
<feature type="compositionally biased region" description="Low complexity" evidence="1">
    <location>
        <begin position="482"/>
        <end position="493"/>
    </location>
</feature>
<organism evidence="2 3">
    <name type="scientific">Amylocarpus encephaloides</name>
    <dbReference type="NCBI Taxonomy" id="45428"/>
    <lineage>
        <taxon>Eukaryota</taxon>
        <taxon>Fungi</taxon>
        <taxon>Dikarya</taxon>
        <taxon>Ascomycota</taxon>
        <taxon>Pezizomycotina</taxon>
        <taxon>Leotiomycetes</taxon>
        <taxon>Helotiales</taxon>
        <taxon>Helotiales incertae sedis</taxon>
        <taxon>Amylocarpus</taxon>
    </lineage>
</organism>
<evidence type="ECO:0000256" key="1">
    <source>
        <dbReference type="SAM" id="MobiDB-lite"/>
    </source>
</evidence>
<feature type="region of interest" description="Disordered" evidence="1">
    <location>
        <begin position="116"/>
        <end position="145"/>
    </location>
</feature>
<feature type="compositionally biased region" description="Low complexity" evidence="1">
    <location>
        <begin position="120"/>
        <end position="134"/>
    </location>
</feature>
<feature type="region of interest" description="Disordered" evidence="1">
    <location>
        <begin position="332"/>
        <end position="534"/>
    </location>
</feature>
<comment type="caution">
    <text evidence="2">The sequence shown here is derived from an EMBL/GenBank/DDBJ whole genome shotgun (WGS) entry which is preliminary data.</text>
</comment>
<evidence type="ECO:0000313" key="2">
    <source>
        <dbReference type="EMBL" id="KAG9238612.1"/>
    </source>
</evidence>
<keyword evidence="3" id="KW-1185">Reference proteome</keyword>
<feature type="region of interest" description="Disordered" evidence="1">
    <location>
        <begin position="169"/>
        <end position="221"/>
    </location>
</feature>
<dbReference type="Proteomes" id="UP000824998">
    <property type="component" value="Unassembled WGS sequence"/>
</dbReference>
<feature type="compositionally biased region" description="Polar residues" evidence="1">
    <location>
        <begin position="412"/>
        <end position="425"/>
    </location>
</feature>
<feature type="compositionally biased region" description="Polar residues" evidence="1">
    <location>
        <begin position="278"/>
        <end position="287"/>
    </location>
</feature>
<dbReference type="EMBL" id="MU251368">
    <property type="protein sequence ID" value="KAG9238612.1"/>
    <property type="molecule type" value="Genomic_DNA"/>
</dbReference>
<feature type="compositionally biased region" description="Low complexity" evidence="1">
    <location>
        <begin position="511"/>
        <end position="531"/>
    </location>
</feature>